<feature type="compositionally biased region" description="Polar residues" evidence="1">
    <location>
        <begin position="2164"/>
        <end position="2174"/>
    </location>
</feature>
<reference evidence="2 3" key="1">
    <citation type="submission" date="2024-01" db="EMBL/GenBank/DDBJ databases">
        <title>The genomes of 5 underutilized Papilionoideae crops provide insights into root nodulation and disease resistanc.</title>
        <authorList>
            <person name="Yuan L."/>
        </authorList>
    </citation>
    <scope>NUCLEOTIDE SEQUENCE [LARGE SCALE GENOMIC DNA]</scope>
    <source>
        <strain evidence="2">ZHUSHIDOU_FW_LH</strain>
        <tissue evidence="2">Leaf</tissue>
    </source>
</reference>
<feature type="compositionally biased region" description="Low complexity" evidence="1">
    <location>
        <begin position="23"/>
        <end position="33"/>
    </location>
</feature>
<feature type="region of interest" description="Disordered" evidence="1">
    <location>
        <begin position="2164"/>
        <end position="2328"/>
    </location>
</feature>
<feature type="region of interest" description="Disordered" evidence="1">
    <location>
        <begin position="184"/>
        <end position="220"/>
    </location>
</feature>
<feature type="compositionally biased region" description="Polar residues" evidence="1">
    <location>
        <begin position="2267"/>
        <end position="2293"/>
    </location>
</feature>
<feature type="region of interest" description="Disordered" evidence="1">
    <location>
        <begin position="1984"/>
        <end position="2003"/>
    </location>
</feature>
<gene>
    <name evidence="2" type="ORF">RIF29_19765</name>
</gene>
<feature type="region of interest" description="Disordered" evidence="1">
    <location>
        <begin position="21"/>
        <end position="104"/>
    </location>
</feature>
<dbReference type="PANTHER" id="PTHR31780">
    <property type="entry name" value="STRESS RESPONSE PROTEIN NST1-RELATED"/>
    <property type="match status" value="1"/>
</dbReference>
<keyword evidence="3" id="KW-1185">Reference proteome</keyword>
<evidence type="ECO:0000256" key="1">
    <source>
        <dbReference type="SAM" id="MobiDB-lite"/>
    </source>
</evidence>
<feature type="compositionally biased region" description="Polar residues" evidence="1">
    <location>
        <begin position="1516"/>
        <end position="1529"/>
    </location>
</feature>
<feature type="compositionally biased region" description="Basic and acidic residues" evidence="1">
    <location>
        <begin position="1432"/>
        <end position="1446"/>
    </location>
</feature>
<feature type="compositionally biased region" description="Basic residues" evidence="1">
    <location>
        <begin position="1588"/>
        <end position="1599"/>
    </location>
</feature>
<dbReference type="PANTHER" id="PTHR31780:SF10">
    <property type="entry name" value="LD36051P"/>
    <property type="match status" value="1"/>
</dbReference>
<feature type="region of interest" description="Disordered" evidence="1">
    <location>
        <begin position="1643"/>
        <end position="1677"/>
    </location>
</feature>
<feature type="compositionally biased region" description="Basic and acidic residues" evidence="1">
    <location>
        <begin position="912"/>
        <end position="927"/>
    </location>
</feature>
<feature type="compositionally biased region" description="Polar residues" evidence="1">
    <location>
        <begin position="202"/>
        <end position="213"/>
    </location>
</feature>
<evidence type="ECO:0000313" key="2">
    <source>
        <dbReference type="EMBL" id="KAK7267101.1"/>
    </source>
</evidence>
<feature type="compositionally biased region" description="Low complexity" evidence="1">
    <location>
        <begin position="1643"/>
        <end position="1652"/>
    </location>
</feature>
<feature type="compositionally biased region" description="Polar residues" evidence="1">
    <location>
        <begin position="2223"/>
        <end position="2237"/>
    </location>
</feature>
<feature type="region of interest" description="Disordered" evidence="1">
    <location>
        <begin position="235"/>
        <end position="442"/>
    </location>
</feature>
<feature type="region of interest" description="Disordered" evidence="1">
    <location>
        <begin position="1803"/>
        <end position="1822"/>
    </location>
</feature>
<dbReference type="Proteomes" id="UP001372338">
    <property type="component" value="Unassembled WGS sequence"/>
</dbReference>
<name>A0AAN9IBQ5_CROPI</name>
<feature type="compositionally biased region" description="Low complexity" evidence="1">
    <location>
        <begin position="2250"/>
        <end position="2266"/>
    </location>
</feature>
<feature type="compositionally biased region" description="Polar residues" evidence="1">
    <location>
        <begin position="962"/>
        <end position="987"/>
    </location>
</feature>
<feature type="compositionally biased region" description="Gly residues" evidence="1">
    <location>
        <begin position="79"/>
        <end position="93"/>
    </location>
</feature>
<feature type="compositionally biased region" description="Acidic residues" evidence="1">
    <location>
        <begin position="1005"/>
        <end position="1021"/>
    </location>
</feature>
<protein>
    <submittedName>
        <fullName evidence="2">Uncharacterized protein</fullName>
    </submittedName>
</protein>
<evidence type="ECO:0000313" key="3">
    <source>
        <dbReference type="Proteomes" id="UP001372338"/>
    </source>
</evidence>
<feature type="compositionally biased region" description="Basic and acidic residues" evidence="1">
    <location>
        <begin position="1574"/>
        <end position="1587"/>
    </location>
</feature>
<feature type="region of interest" description="Disordered" evidence="1">
    <location>
        <begin position="1430"/>
        <end position="1536"/>
    </location>
</feature>
<dbReference type="EMBL" id="JAYWIO010000004">
    <property type="protein sequence ID" value="KAK7267101.1"/>
    <property type="molecule type" value="Genomic_DNA"/>
</dbReference>
<feature type="compositionally biased region" description="Polar residues" evidence="1">
    <location>
        <begin position="1491"/>
        <end position="1507"/>
    </location>
</feature>
<feature type="compositionally biased region" description="Polar residues" evidence="1">
    <location>
        <begin position="723"/>
        <end position="741"/>
    </location>
</feature>
<feature type="compositionally biased region" description="Polar residues" evidence="1">
    <location>
        <begin position="427"/>
        <end position="436"/>
    </location>
</feature>
<dbReference type="InterPro" id="IPR051195">
    <property type="entry name" value="Fungal_stress_NST1"/>
</dbReference>
<feature type="region of interest" description="Disordered" evidence="1">
    <location>
        <begin position="717"/>
        <end position="748"/>
    </location>
</feature>
<feature type="region of interest" description="Disordered" evidence="1">
    <location>
        <begin position="822"/>
        <end position="883"/>
    </location>
</feature>
<feature type="compositionally biased region" description="Polar residues" evidence="1">
    <location>
        <begin position="928"/>
        <end position="937"/>
    </location>
</feature>
<feature type="region of interest" description="Disordered" evidence="1">
    <location>
        <begin position="561"/>
        <end position="602"/>
    </location>
</feature>
<feature type="compositionally biased region" description="Polar residues" evidence="1">
    <location>
        <begin position="1988"/>
        <end position="2002"/>
    </location>
</feature>
<feature type="region of interest" description="Disordered" evidence="1">
    <location>
        <begin position="912"/>
        <end position="1021"/>
    </location>
</feature>
<proteinExistence type="predicted"/>
<feature type="compositionally biased region" description="Polar residues" evidence="1">
    <location>
        <begin position="2182"/>
        <end position="2207"/>
    </location>
</feature>
<feature type="compositionally biased region" description="Basic and acidic residues" evidence="1">
    <location>
        <begin position="320"/>
        <end position="336"/>
    </location>
</feature>
<feature type="region of interest" description="Disordered" evidence="1">
    <location>
        <begin position="1574"/>
        <end position="1600"/>
    </location>
</feature>
<organism evidence="2 3">
    <name type="scientific">Crotalaria pallida</name>
    <name type="common">Smooth rattlebox</name>
    <name type="synonym">Crotalaria striata</name>
    <dbReference type="NCBI Taxonomy" id="3830"/>
    <lineage>
        <taxon>Eukaryota</taxon>
        <taxon>Viridiplantae</taxon>
        <taxon>Streptophyta</taxon>
        <taxon>Embryophyta</taxon>
        <taxon>Tracheophyta</taxon>
        <taxon>Spermatophyta</taxon>
        <taxon>Magnoliopsida</taxon>
        <taxon>eudicotyledons</taxon>
        <taxon>Gunneridae</taxon>
        <taxon>Pentapetalae</taxon>
        <taxon>rosids</taxon>
        <taxon>fabids</taxon>
        <taxon>Fabales</taxon>
        <taxon>Fabaceae</taxon>
        <taxon>Papilionoideae</taxon>
        <taxon>50 kb inversion clade</taxon>
        <taxon>genistoids sensu lato</taxon>
        <taxon>core genistoids</taxon>
        <taxon>Crotalarieae</taxon>
        <taxon>Crotalaria</taxon>
    </lineage>
</organism>
<feature type="compositionally biased region" description="Basic and acidic residues" evidence="1">
    <location>
        <begin position="392"/>
        <end position="418"/>
    </location>
</feature>
<feature type="compositionally biased region" description="Polar residues" evidence="1">
    <location>
        <begin position="1447"/>
        <end position="1466"/>
    </location>
</feature>
<sequence length="2345" mass="255179">MANPTPGTKFASVNLNKSYFQHSNSYGSNRNRANGGGSVVVLSRPRSSHKAAGTKLSVPPPLNLPSLRKEHERFDSLGSGAGPAGAAGSGGGSRPASSGMGWTKPATIALPEKEHSAELAMDGFDHVLGSDSDGFGRGSTVYMPPSAGSVMVGPATPALVRSRPVVEKAAVLRGEDFPSLKAATLSSSAGTAQKLKEDLNQKQKQLVSDSFSSEQKDASSRLSWIVDVDNGLSGNGYERRSSVGGSRASEQQGRKQEEYFPGPLPLVPLKPRSDWADDERDTSHGFADRSRDHGFSRNETYWDRDFDMPRVGVLPQKPGHNFDKRGQRDNETRKVSFGEVSKLDPYARTASREEREGTSWRNSSFQKDGFGVEDTGNERSGFGAQPSSMNKEVGKDSKYVPSHFRDNAVHDPGKRDMGYGRGGKHPWNNTTETYGNRGSERNAWDRYAGSEKHSRNRVDSVQSSVSRSSFSLGGKGLPVNDPLLNFGREKRPLSKSEKSFLADPFTKDFGACGFDDGDILSAGLAGVVKKKKDVLKQTDFHDPVRESFEAELERVQRLQEQERQRIAEEQERASELARREEEERLRQAREHEERQRRLEEEAREAAWRAEQERIESLRKAEELRLAKEEEKRRIDLEEERRKQAAKQKLLELEQKIARRQAEASWATNVGDWDDSERMVERIITSASSDSSSVNRPHFSRDISSTYVDKGKPVNSWRNAFEKGSSSAPYLQEQDNGNNSFSPRRDSSIVGKPFMRKDYYGGAGLLSSRNSNRGGISDSHLDEYAHLQGHRWNQSGDGNHFSRNTEIDSDFHENLVERFSDDWSRSRSRVNPFPPYPDRSYPNSESDGPYNQVRSRYSVRQPRVLPPPTLASVHETYRSTNEYPGSSVFLEDEIQYDNRTCGPPEAVAALRESTENKDHEVEATHRCDSQSSLSVSNPPGSPTHLSHDDLDGSGDSPEEGKNGTLSTPENESVAVTTKTHAVSSSCAVSTADDDDEWTTENHEQFQEQEEYDEDEDYQEDEVHEGDDNMDLNQEFEEMHIEEKGLPHLMDNLVLGFDEGVQVGMPTEEFERTSKDEEHVSYDNPCNDGKALQPVDDSSQVNLNNSSSVFEDSDEPTQGLLIQPINAHPSMSLGNVEASNSGLSTHHCVPTSGAIAPHSSVGPNVMSNVAAPSQSEQPIKLQFGLFSGPSLIPSPVPAIQIGSIQMPLPLHSPVGAAFSHMHPSQSPLFQFGQLSYTAPTSQGIMPLGPHAMPYVQPNIAAEYSFNHNLGGQMSVGPGTSDQFVKNETRPYSLDNQPGISRHLSQGSLPSEDAEKMNGLKQGQIGVLCFSNKSTSTATATGFQVDNQGRQNLVGNTSSIANESKGQPVSRGASLHSVSKEKEFLKLKAQYPVPGGRGKRYVFAVKTPGSRPSDPVAINHSDSRGIFRRPRRNIQHTEFRVRETAEKRQSSSLAMSDQFGSDNKSNINGRGTVLPGKTGPRKTLANKSGKHTIESASENSRQVDSGSISNKVDGKESTKIQSISHFGQNNPKRTLCSEDDADAPLQSGIVRVYEQPGIEAPSDEDDFIEVRSKRQMLNDRRQQREREIKAKSRSAKIPRKSRSISQNAVVLTNYSKGSTSTGEMAKATRSHLVASEGHGIEKIDVSSGFDSSSSSQPLAPIGTPSLKIGDHSDLKSQTSRSLKMSLPAVLGGGSGPGPDVIFESNNKVVDNEQTSFGSWGNTRICHSQQVMALTQTQLDEAMKPQQFHSRASVGDLKGAANDPRLPTSSILTKEKTFSSVPSPINSLLVGEKIQFGAVTSPTVLPSSSHSVSHGIGPPHSSRSDMQISRTVDLSDNDSSIFFDKEKHSNESHGHLEDFEAEAQAEAAASAVAAAAISCDEVVGNGLGTCSIPVSDSKSFVAADIDGIASAIGKQSVTESRSEELSVSLPADLSVETPPISFWPPLQNQQNSSSQMISHFPAGPPHFPFYEMNPMMSGPAVFAFGPHDESASAAQTQPQKSASSVSGPIGSWHQCHPVMDSFYSPPTGFTGPFIPPPGGIPAVQGPHHMVVYNHFAPVGQFGQVGLSFMGTTYIPTGKQPDWKHNPTSSAAEACEGDASVNMASPQRNPANVPSPIQHLAPGSPLLPMPTPMTMFDVSPFQSPEMTAQTRWPHVPNSTVPSISLSMPSLQQGVHTSRYSHVPSVDQPLNLNRFTSPQISTSDGDRNLSTASDVKVNQLPDELRLVDHSNSTAAKVSTQSVDNKIPSDAAKADLQIGSGSNSNNQNASSAIKSQPSQQCSISTQQYDHSSGYTNQRGGNVSHRHSSSGGEWSHRRTGFQGRNQSLGADKSKVKQIYVAKQTMGGGASTMS</sequence>
<comment type="caution">
    <text evidence="2">The sequence shown here is derived from an EMBL/GenBank/DDBJ whole genome shotgun (WGS) entry which is preliminary data.</text>
</comment>
<feature type="compositionally biased region" description="Basic and acidic residues" evidence="1">
    <location>
        <begin position="271"/>
        <end position="308"/>
    </location>
</feature>
<accession>A0AAN9IBQ5</accession>